<organism evidence="13">
    <name type="scientific">freshwater metagenome</name>
    <dbReference type="NCBI Taxonomy" id="449393"/>
    <lineage>
        <taxon>unclassified sequences</taxon>
        <taxon>metagenomes</taxon>
        <taxon>ecological metagenomes</taxon>
    </lineage>
</organism>
<keyword evidence="5" id="KW-0813">Transport</keyword>
<comment type="similarity">
    <text evidence="3">Belongs to the FAD-dependent oxidoreductase 2 family. FRD/SDH subfamily.</text>
</comment>
<evidence type="ECO:0000256" key="9">
    <source>
        <dbReference type="ARBA" id="ARBA00023002"/>
    </source>
</evidence>
<dbReference type="InterPro" id="IPR003952">
    <property type="entry name" value="FRD_SDH_FAD_BS"/>
</dbReference>
<dbReference type="GO" id="GO:0022900">
    <property type="term" value="P:electron transport chain"/>
    <property type="evidence" value="ECO:0007669"/>
    <property type="project" value="InterPro"/>
</dbReference>
<dbReference type="FunFam" id="3.90.700.10:FF:000001">
    <property type="entry name" value="Mitochondrial succinate dehydrogenase flavoprotein subunit"/>
    <property type="match status" value="1"/>
</dbReference>
<dbReference type="InterPro" id="IPR014006">
    <property type="entry name" value="Succ_Dhase_FrdA_Gneg"/>
</dbReference>
<evidence type="ECO:0000256" key="7">
    <source>
        <dbReference type="ARBA" id="ARBA00022827"/>
    </source>
</evidence>
<dbReference type="SUPFAM" id="SSF51905">
    <property type="entry name" value="FAD/NAD(P)-binding domain"/>
    <property type="match status" value="1"/>
</dbReference>
<evidence type="ECO:0000313" key="13">
    <source>
        <dbReference type="EMBL" id="CAB4539104.1"/>
    </source>
</evidence>
<feature type="domain" description="FAD-dependent oxidoreductase 2 FAD-binding" evidence="11">
    <location>
        <begin position="10"/>
        <end position="403"/>
    </location>
</feature>
<dbReference type="GO" id="GO:0009055">
    <property type="term" value="F:electron transfer activity"/>
    <property type="evidence" value="ECO:0007669"/>
    <property type="project" value="TreeGrafter"/>
</dbReference>
<proteinExistence type="inferred from homology"/>
<dbReference type="Gene3D" id="3.90.700.10">
    <property type="entry name" value="Succinate dehydrogenase/fumarate reductase flavoprotein, catalytic domain"/>
    <property type="match status" value="1"/>
</dbReference>
<evidence type="ECO:0000256" key="6">
    <source>
        <dbReference type="ARBA" id="ARBA00022630"/>
    </source>
</evidence>
<dbReference type="Gene3D" id="3.50.50.60">
    <property type="entry name" value="FAD/NAD(P)-binding domain"/>
    <property type="match status" value="1"/>
</dbReference>
<dbReference type="InterPro" id="IPR027477">
    <property type="entry name" value="Succ_DH/fumarate_Rdtase_cat_sf"/>
</dbReference>
<dbReference type="Gene3D" id="4.10.80.40">
    <property type="entry name" value="succinate dehydrogenase protein domain"/>
    <property type="match status" value="1"/>
</dbReference>
<evidence type="ECO:0000259" key="11">
    <source>
        <dbReference type="Pfam" id="PF00890"/>
    </source>
</evidence>
<evidence type="ECO:0000256" key="4">
    <source>
        <dbReference type="ARBA" id="ARBA00012792"/>
    </source>
</evidence>
<dbReference type="InterPro" id="IPR036188">
    <property type="entry name" value="FAD/NAD-bd_sf"/>
</dbReference>
<evidence type="ECO:0000256" key="1">
    <source>
        <dbReference type="ARBA" id="ARBA00001974"/>
    </source>
</evidence>
<dbReference type="GO" id="GO:0008177">
    <property type="term" value="F:succinate dehydrogenase (quinone) activity"/>
    <property type="evidence" value="ECO:0007669"/>
    <property type="project" value="UniProtKB-EC"/>
</dbReference>
<protein>
    <recommendedName>
        <fullName evidence="4">succinate dehydrogenase</fullName>
        <ecNumber evidence="4">1.3.5.1</ecNumber>
    </recommendedName>
</protein>
<dbReference type="PANTHER" id="PTHR11632:SF51">
    <property type="entry name" value="SUCCINATE DEHYDROGENASE [UBIQUINONE] FLAVOPROTEIN SUBUNIT, MITOCHONDRIAL"/>
    <property type="match status" value="1"/>
</dbReference>
<evidence type="ECO:0000256" key="10">
    <source>
        <dbReference type="ARBA" id="ARBA00023136"/>
    </source>
</evidence>
<comment type="cofactor">
    <cofactor evidence="1">
        <name>FAD</name>
        <dbReference type="ChEBI" id="CHEBI:57692"/>
    </cofactor>
</comment>
<reference evidence="13" key="1">
    <citation type="submission" date="2020-05" db="EMBL/GenBank/DDBJ databases">
        <authorList>
            <person name="Chiriac C."/>
            <person name="Salcher M."/>
            <person name="Ghai R."/>
            <person name="Kavagutti S V."/>
        </authorList>
    </citation>
    <scope>NUCLEOTIDE SEQUENCE</scope>
</reference>
<dbReference type="GO" id="GO:0005886">
    <property type="term" value="C:plasma membrane"/>
    <property type="evidence" value="ECO:0007669"/>
    <property type="project" value="TreeGrafter"/>
</dbReference>
<dbReference type="InterPro" id="IPR037099">
    <property type="entry name" value="Fum_R/Succ_DH_flav-like_C_sf"/>
</dbReference>
<gene>
    <name evidence="13" type="ORF">UFOPK1413_00639</name>
</gene>
<dbReference type="NCBIfam" id="TIGR01812">
    <property type="entry name" value="sdhA_frdA_Gneg"/>
    <property type="match status" value="1"/>
</dbReference>
<dbReference type="SUPFAM" id="SSF56425">
    <property type="entry name" value="Succinate dehydrogenase/fumarate reductase flavoprotein, catalytic domain"/>
    <property type="match status" value="1"/>
</dbReference>
<dbReference type="InterPro" id="IPR030664">
    <property type="entry name" value="SdhA/FrdA/AprA"/>
</dbReference>
<keyword evidence="6" id="KW-0285">Flavoprotein</keyword>
<dbReference type="InterPro" id="IPR011281">
    <property type="entry name" value="Succ_DH_flav_su_fwd"/>
</dbReference>
<dbReference type="GO" id="GO:0006099">
    <property type="term" value="P:tricarboxylic acid cycle"/>
    <property type="evidence" value="ECO:0007669"/>
    <property type="project" value="UniProtKB-UniPathway"/>
</dbReference>
<evidence type="ECO:0000256" key="3">
    <source>
        <dbReference type="ARBA" id="ARBA00008040"/>
    </source>
</evidence>
<dbReference type="NCBIfam" id="TIGR01816">
    <property type="entry name" value="sdhA_forward"/>
    <property type="match status" value="1"/>
</dbReference>
<dbReference type="Pfam" id="PF00890">
    <property type="entry name" value="FAD_binding_2"/>
    <property type="match status" value="1"/>
</dbReference>
<dbReference type="PRINTS" id="PR00411">
    <property type="entry name" value="PNDRDTASEI"/>
</dbReference>
<evidence type="ECO:0000256" key="8">
    <source>
        <dbReference type="ARBA" id="ARBA00022982"/>
    </source>
</evidence>
<keyword evidence="9" id="KW-0560">Oxidoreductase</keyword>
<comment type="subcellular location">
    <subcellularLocation>
        <location evidence="2">Membrane</location>
        <topology evidence="2">Peripheral membrane protein</topology>
    </subcellularLocation>
</comment>
<dbReference type="PROSITE" id="PS00504">
    <property type="entry name" value="FRD_SDH_FAD_BINDING"/>
    <property type="match status" value="1"/>
</dbReference>
<dbReference type="InterPro" id="IPR003953">
    <property type="entry name" value="FAD-dep_OxRdtase_2_FAD-bd"/>
</dbReference>
<accession>A0A6J6BK59</accession>
<name>A0A6J6BK59_9ZZZZ</name>
<dbReference type="GO" id="GO:0050660">
    <property type="term" value="F:flavin adenine dinucleotide binding"/>
    <property type="evidence" value="ECO:0007669"/>
    <property type="project" value="InterPro"/>
</dbReference>
<feature type="domain" description="Fumarate reductase/succinate dehydrogenase flavoprotein-like C-terminal" evidence="12">
    <location>
        <begin position="457"/>
        <end position="582"/>
    </location>
</feature>
<dbReference type="PRINTS" id="PR00368">
    <property type="entry name" value="FADPNR"/>
</dbReference>
<dbReference type="EMBL" id="CAEZSG010000089">
    <property type="protein sequence ID" value="CAB4539104.1"/>
    <property type="molecule type" value="Genomic_DNA"/>
</dbReference>
<dbReference type="InterPro" id="IPR015939">
    <property type="entry name" value="Fum_Rdtase/Succ_DH_flav-like_C"/>
</dbReference>
<dbReference type="FunFam" id="3.50.50.60:FF:000016">
    <property type="entry name" value="Succinate dehydrogenase flavoprotein subunit"/>
    <property type="match status" value="1"/>
</dbReference>
<keyword evidence="7" id="KW-0274">FAD</keyword>
<keyword evidence="10" id="KW-0472">Membrane</keyword>
<evidence type="ECO:0000259" key="12">
    <source>
        <dbReference type="Pfam" id="PF02910"/>
    </source>
</evidence>
<dbReference type="UniPathway" id="UPA00223"/>
<evidence type="ECO:0000256" key="5">
    <source>
        <dbReference type="ARBA" id="ARBA00022448"/>
    </source>
</evidence>
<dbReference type="FunFam" id="1.20.58.100:FF:000001">
    <property type="entry name" value="Succinate dehydrogenase flavoprotein subunit (SdhA)"/>
    <property type="match status" value="1"/>
</dbReference>
<dbReference type="SUPFAM" id="SSF46977">
    <property type="entry name" value="Succinate dehydrogenase/fumarate reductase flavoprotein C-terminal domain"/>
    <property type="match status" value="1"/>
</dbReference>
<dbReference type="Gene3D" id="1.20.58.100">
    <property type="entry name" value="Fumarate reductase/succinate dehydrogenase flavoprotein-like, C-terminal domain"/>
    <property type="match status" value="1"/>
</dbReference>
<keyword evidence="8" id="KW-0249">Electron transport</keyword>
<dbReference type="PANTHER" id="PTHR11632">
    <property type="entry name" value="SUCCINATE DEHYDROGENASE 2 FLAVOPROTEIN SUBUNIT"/>
    <property type="match status" value="1"/>
</dbReference>
<dbReference type="GO" id="GO:0009061">
    <property type="term" value="P:anaerobic respiration"/>
    <property type="evidence" value="ECO:0007669"/>
    <property type="project" value="TreeGrafter"/>
</dbReference>
<sequence length="582" mass="64069">MTTVHHHEYDVVIVGAGGAGMRAAIESAPHAKTAVITKLYPTRSHTGAAQGGMAAALANVEEDSWEWHTFDTVKGGDYLVDQDAAEILAREAIDAIIDLENMGLPFNRTPDGKIDQRRFGGHTRDHGKAPVRRACYAADRTGHMILQTLFQNCTKLGVEFYNEFYVLDLVLIEEKGKTRTSGVVAYELSTGDIHIFNATSVIFATGGFGKMFKTTSNAHTLTGDGVGIVWRKGIPLEDMEFFQFHPTGLAGLGILLTEGARGEGAILRNASGERFMERYAPTIKDLAPRDIISRCMVQEVAEGRGAGPNKDYVLLDCTHLGAEVLETKLPDITEFARTYLGVDPVTEPVPVMPTAHYAMGGIPTTTDAEVLLNNTTVIPGLYAAGECACVSVHGSNRLGTNSLLDINVFGKRAGRNAAAYANKAKRPALPKGTETFVVELIEKMRTADGSENVASIRKELQLEMDRNAQVFRTEESLSHAQKIIEGLRKRYEKVGIHDRGQRFNTDLLEAIELGFLLDLAEVVVVSARNRKESRGGHMRDDFPDRDDKKYMKHTMAYKKGEKIALDWKPVVITNYPPMERKY</sequence>
<dbReference type="PIRSF" id="PIRSF000171">
    <property type="entry name" value="SDHA_APRA_LASPO"/>
    <property type="match status" value="1"/>
</dbReference>
<dbReference type="AlphaFoldDB" id="A0A6J6BK59"/>
<evidence type="ECO:0000256" key="2">
    <source>
        <dbReference type="ARBA" id="ARBA00004170"/>
    </source>
</evidence>
<dbReference type="Pfam" id="PF02910">
    <property type="entry name" value="Succ_DH_flav_C"/>
    <property type="match status" value="1"/>
</dbReference>
<dbReference type="EC" id="1.3.5.1" evidence="4"/>